<protein>
    <submittedName>
        <fullName evidence="2">Uncharacterized protein</fullName>
    </submittedName>
</protein>
<evidence type="ECO:0000313" key="2">
    <source>
        <dbReference type="EMBL" id="RGM75452.1"/>
    </source>
</evidence>
<reference evidence="2 3" key="1">
    <citation type="submission" date="2018-08" db="EMBL/GenBank/DDBJ databases">
        <title>A genome reference for cultivated species of the human gut microbiota.</title>
        <authorList>
            <person name="Zou Y."/>
            <person name="Xue W."/>
            <person name="Luo G."/>
        </authorList>
    </citation>
    <scope>NUCLEOTIDE SEQUENCE [LARGE SCALE GENOMIC DNA]</scope>
    <source>
        <strain evidence="2 3">OM07-13</strain>
    </source>
</reference>
<name>A0A3E4YLN1_9FIRM</name>
<dbReference type="Proteomes" id="UP000260758">
    <property type="component" value="Unassembled WGS sequence"/>
</dbReference>
<evidence type="ECO:0000313" key="3">
    <source>
        <dbReference type="Proteomes" id="UP000260758"/>
    </source>
</evidence>
<organism evidence="2 3">
    <name type="scientific">Agathobacter rectalis</name>
    <dbReference type="NCBI Taxonomy" id="39491"/>
    <lineage>
        <taxon>Bacteria</taxon>
        <taxon>Bacillati</taxon>
        <taxon>Bacillota</taxon>
        <taxon>Clostridia</taxon>
        <taxon>Lachnospirales</taxon>
        <taxon>Lachnospiraceae</taxon>
        <taxon>Agathobacter</taxon>
    </lineage>
</organism>
<sequence>MKNTKTAHKLDKASKIYFDGLNNNLVDSISDKKLNKMKKSVADTVSFLTVNDTTSDISSENLQKNIKQLKKLKTLVKGDLISAKEIYAANEDKLSTEIPLSDLNDNLVVSEEDIKQLKKLNKAIKNAINIMENAEKEIAEKKNINQPVNNESKEDLTYLV</sequence>
<feature type="coiled-coil region" evidence="1">
    <location>
        <begin position="100"/>
        <end position="151"/>
    </location>
</feature>
<accession>A0A3E4YLN1</accession>
<proteinExistence type="predicted"/>
<evidence type="ECO:0000256" key="1">
    <source>
        <dbReference type="SAM" id="Coils"/>
    </source>
</evidence>
<dbReference type="RefSeq" id="WP_117718210.1">
    <property type="nucleotide sequence ID" value="NZ_QSTP01000001.1"/>
</dbReference>
<comment type="caution">
    <text evidence="2">The sequence shown here is derived from an EMBL/GenBank/DDBJ whole genome shotgun (WGS) entry which is preliminary data.</text>
</comment>
<gene>
    <name evidence="2" type="ORF">DXB99_02710</name>
</gene>
<dbReference type="EMBL" id="QSTP01000001">
    <property type="protein sequence ID" value="RGM75452.1"/>
    <property type="molecule type" value="Genomic_DNA"/>
</dbReference>
<dbReference type="AlphaFoldDB" id="A0A3E4YLN1"/>
<keyword evidence="1" id="KW-0175">Coiled coil</keyword>